<feature type="compositionally biased region" description="Basic and acidic residues" evidence="1">
    <location>
        <begin position="54"/>
        <end position="67"/>
    </location>
</feature>
<name>A0A017SZ41_9BACT</name>
<evidence type="ECO:0000313" key="3">
    <source>
        <dbReference type="Proteomes" id="UP000019678"/>
    </source>
</evidence>
<evidence type="ECO:0000256" key="1">
    <source>
        <dbReference type="SAM" id="MobiDB-lite"/>
    </source>
</evidence>
<dbReference type="Proteomes" id="UP000019678">
    <property type="component" value="Unassembled WGS sequence"/>
</dbReference>
<comment type="caution">
    <text evidence="2">The sequence shown here is derived from an EMBL/GenBank/DDBJ whole genome shotgun (WGS) entry which is preliminary data.</text>
</comment>
<feature type="region of interest" description="Disordered" evidence="1">
    <location>
        <begin position="1"/>
        <end position="110"/>
    </location>
</feature>
<organism evidence="2 3">
    <name type="scientific">Chondromyces apiculatus DSM 436</name>
    <dbReference type="NCBI Taxonomy" id="1192034"/>
    <lineage>
        <taxon>Bacteria</taxon>
        <taxon>Pseudomonadati</taxon>
        <taxon>Myxococcota</taxon>
        <taxon>Polyangia</taxon>
        <taxon>Polyangiales</taxon>
        <taxon>Polyangiaceae</taxon>
        <taxon>Chondromyces</taxon>
    </lineage>
</organism>
<evidence type="ECO:0000313" key="2">
    <source>
        <dbReference type="EMBL" id="EYF01885.1"/>
    </source>
</evidence>
<dbReference type="EMBL" id="ASRX01000069">
    <property type="protein sequence ID" value="EYF01885.1"/>
    <property type="molecule type" value="Genomic_DNA"/>
</dbReference>
<sequence>MNEPGEEDSMARGRLTKDQAAEVPSKKAPPKERRYPNHPMLSAYFTDDEIDELFAEKAERERKKAEKSAGALKPAPAPKAAPKPARPSGSRETPAPPGPVAPRPEPKAAVDQPLSEFARQVEGSARAVRRTVPHASFGGSKVFIAPIYEDMLKRGTTRLGRENFHKRLWEAAVAGLLRLSRADLVEAMDPKMVDASEMHVRSAAYHFVRI</sequence>
<dbReference type="AlphaFoldDB" id="A0A017SZ41"/>
<gene>
    <name evidence="2" type="ORF">CAP_7653</name>
</gene>
<proteinExistence type="predicted"/>
<keyword evidence="3" id="KW-1185">Reference proteome</keyword>
<accession>A0A017SZ41</accession>
<feature type="compositionally biased region" description="Basic and acidic residues" evidence="1">
    <location>
        <begin position="9"/>
        <end position="20"/>
    </location>
</feature>
<feature type="compositionally biased region" description="Pro residues" evidence="1">
    <location>
        <begin position="94"/>
        <end position="103"/>
    </location>
</feature>
<protein>
    <submittedName>
        <fullName evidence="2">Uncharacterized protein</fullName>
    </submittedName>
</protein>
<reference evidence="2 3" key="1">
    <citation type="submission" date="2013-05" db="EMBL/GenBank/DDBJ databases">
        <title>Genome assembly of Chondromyces apiculatus DSM 436.</title>
        <authorList>
            <person name="Sharma G."/>
            <person name="Khatri I."/>
            <person name="Kaur C."/>
            <person name="Mayilraj S."/>
            <person name="Subramanian S."/>
        </authorList>
    </citation>
    <scope>NUCLEOTIDE SEQUENCE [LARGE SCALE GENOMIC DNA]</scope>
    <source>
        <strain evidence="2 3">DSM 436</strain>
    </source>
</reference>
<feature type="compositionally biased region" description="Pro residues" evidence="1">
    <location>
        <begin position="75"/>
        <end position="85"/>
    </location>
</feature>